<evidence type="ECO:0000256" key="4">
    <source>
        <dbReference type="ARBA" id="ARBA00023014"/>
    </source>
</evidence>
<dbReference type="SFLD" id="SFLDS00029">
    <property type="entry name" value="Radical_SAM"/>
    <property type="match status" value="1"/>
</dbReference>
<keyword evidence="1" id="KW-0949">S-adenosyl-L-methionine</keyword>
<comment type="caution">
    <text evidence="6">The sequence shown here is derived from an EMBL/GenBank/DDBJ whole genome shotgun (WGS) entry which is preliminary data.</text>
</comment>
<evidence type="ECO:0000313" key="6">
    <source>
        <dbReference type="EMBL" id="MBR0576860.1"/>
    </source>
</evidence>
<proteinExistence type="predicted"/>
<dbReference type="SUPFAM" id="SSF102114">
    <property type="entry name" value="Radical SAM enzymes"/>
    <property type="match status" value="1"/>
</dbReference>
<dbReference type="EMBL" id="JAGSCS010000015">
    <property type="protein sequence ID" value="MBR0576860.1"/>
    <property type="molecule type" value="Genomic_DNA"/>
</dbReference>
<dbReference type="InterPro" id="IPR051675">
    <property type="entry name" value="Endo/Exo/Phosphatase_dom_1"/>
</dbReference>
<accession>A0A941CQ59</accession>
<dbReference type="Gene3D" id="1.10.150.320">
    <property type="entry name" value="Photosystem II 12 kDa extrinsic protein"/>
    <property type="match status" value="1"/>
</dbReference>
<dbReference type="PANTHER" id="PTHR21180:SF9">
    <property type="entry name" value="TYPE II SECRETION SYSTEM PROTEIN K"/>
    <property type="match status" value="1"/>
</dbReference>
<name>A0A941CQ59_9CLOT</name>
<keyword evidence="7" id="KW-1185">Reference proteome</keyword>
<dbReference type="AlphaFoldDB" id="A0A941CQ59"/>
<dbReference type="NCBIfam" id="TIGR03916">
    <property type="entry name" value="rSAM_link_UDG"/>
    <property type="match status" value="1"/>
</dbReference>
<evidence type="ECO:0000256" key="1">
    <source>
        <dbReference type="ARBA" id="ARBA00022691"/>
    </source>
</evidence>
<dbReference type="InterPro" id="IPR023874">
    <property type="entry name" value="DNA_rSAM_put"/>
</dbReference>
<dbReference type="InterPro" id="IPR058240">
    <property type="entry name" value="rSAM_sf"/>
</dbReference>
<dbReference type="SUPFAM" id="SSF47781">
    <property type="entry name" value="RuvA domain 2-like"/>
    <property type="match status" value="1"/>
</dbReference>
<dbReference type="GO" id="GO:0051536">
    <property type="term" value="F:iron-sulfur cluster binding"/>
    <property type="evidence" value="ECO:0007669"/>
    <property type="project" value="UniProtKB-KW"/>
</dbReference>
<evidence type="ECO:0000313" key="7">
    <source>
        <dbReference type="Proteomes" id="UP000675379"/>
    </source>
</evidence>
<dbReference type="InterPro" id="IPR013785">
    <property type="entry name" value="Aldolase_TIM"/>
</dbReference>
<dbReference type="Pfam" id="PF04055">
    <property type="entry name" value="Radical_SAM"/>
    <property type="match status" value="1"/>
</dbReference>
<protein>
    <submittedName>
        <fullName evidence="6">DNA modification/repair radical SAM protein</fullName>
    </submittedName>
</protein>
<organism evidence="6 7">
    <name type="scientific">Proteiniclasticum sediminis</name>
    <dbReference type="NCBI Taxonomy" id="2804028"/>
    <lineage>
        <taxon>Bacteria</taxon>
        <taxon>Bacillati</taxon>
        <taxon>Bacillota</taxon>
        <taxon>Clostridia</taxon>
        <taxon>Eubacteriales</taxon>
        <taxon>Clostridiaceae</taxon>
        <taxon>Proteiniclasticum</taxon>
    </lineage>
</organism>
<dbReference type="InterPro" id="IPR010994">
    <property type="entry name" value="RuvA_2-like"/>
</dbReference>
<dbReference type="GO" id="GO:0046872">
    <property type="term" value="F:metal ion binding"/>
    <property type="evidence" value="ECO:0007669"/>
    <property type="project" value="UniProtKB-KW"/>
</dbReference>
<dbReference type="PANTHER" id="PTHR21180">
    <property type="entry name" value="ENDONUCLEASE/EXONUCLEASE/PHOSPHATASE FAMILY DOMAIN-CONTAINING PROTEIN 1"/>
    <property type="match status" value="1"/>
</dbReference>
<dbReference type="GO" id="GO:0003824">
    <property type="term" value="F:catalytic activity"/>
    <property type="evidence" value="ECO:0007669"/>
    <property type="project" value="InterPro"/>
</dbReference>
<dbReference type="RefSeq" id="WP_211802278.1">
    <property type="nucleotide sequence ID" value="NZ_JAGSCS010000015.1"/>
</dbReference>
<dbReference type="InterPro" id="IPR007197">
    <property type="entry name" value="rSAM"/>
</dbReference>
<evidence type="ECO:0000256" key="3">
    <source>
        <dbReference type="ARBA" id="ARBA00023004"/>
    </source>
</evidence>
<evidence type="ECO:0000259" key="5">
    <source>
        <dbReference type="Pfam" id="PF04055"/>
    </source>
</evidence>
<dbReference type="Proteomes" id="UP000675379">
    <property type="component" value="Unassembled WGS sequence"/>
</dbReference>
<gene>
    <name evidence="6" type="ORF">KCG48_11020</name>
</gene>
<reference evidence="6" key="1">
    <citation type="submission" date="2021-04" db="EMBL/GenBank/DDBJ databases">
        <title>Proteiniclasticum sedimins sp. nov., an obligate anaerobic bacterium isolated from anaerobic sludge.</title>
        <authorList>
            <person name="Liu J."/>
        </authorList>
    </citation>
    <scope>NUCLEOTIDE SEQUENCE</scope>
    <source>
        <strain evidence="6">BAD-10</strain>
    </source>
</reference>
<keyword evidence="3" id="KW-0408">Iron</keyword>
<keyword evidence="2" id="KW-0479">Metal-binding</keyword>
<feature type="domain" description="Radical SAM core" evidence="5">
    <location>
        <begin position="59"/>
        <end position="192"/>
    </location>
</feature>
<dbReference type="Gene3D" id="3.20.20.70">
    <property type="entry name" value="Aldolase class I"/>
    <property type="match status" value="1"/>
</dbReference>
<dbReference type="SFLD" id="SFLDG01102">
    <property type="entry name" value="Uncharacterised_Radical_SAM_Su"/>
    <property type="match status" value="1"/>
</dbReference>
<evidence type="ECO:0000256" key="2">
    <source>
        <dbReference type="ARBA" id="ARBA00022723"/>
    </source>
</evidence>
<sequence length="451" mass="51205">MEILDKIRILADSAKYDVSCSSSGSTRGKEGSGIGNTVPSGICHSFTADGRCISLLKILMTNYCIYDCAYCQNRISNDLERAAFTPEELISLTMAFYKRNYIEGLFLSSGVVVSPDHTMELMLRILKTLRIREKFKGYIHVKIIPGASPHLVHEAGCYADRVSVNIELPEAENYPVLTPQKTQQAILKPMDQIARNILENTEERRISRHAEHFVPAGQSTQLIIGATPTADGKILSLSQKLYDRFELKRVYYSAYIPVSTHALLPRLESPPLLREHRIYQADWLLRFYQFRAEELLSAEENLDVNVDPKTQWALSHMELFPVEINRASYEMLLRIPGIGLTSAKRIWKARKLSPITYEGLKKMGIVLVRAKHFILVGGKYYGNFALNRDYIYEAISERKDVLQMNLFQEIDRRLGLENKKDDPSKILQAARLTSALISEKQIISRSSGGEL</sequence>
<keyword evidence="4" id="KW-0411">Iron-sulfur</keyword>
<dbReference type="CDD" id="cd01335">
    <property type="entry name" value="Radical_SAM"/>
    <property type="match status" value="1"/>
</dbReference>